<feature type="transmembrane region" description="Helical" evidence="2">
    <location>
        <begin position="240"/>
        <end position="259"/>
    </location>
</feature>
<gene>
    <name evidence="3" type="ORF">Q8A70_04605</name>
</gene>
<feature type="transmembrane region" description="Helical" evidence="2">
    <location>
        <begin position="307"/>
        <end position="327"/>
    </location>
</feature>
<sequence length="544" mass="60373">MLRRRRESNRVFRGSHLSTSEERTGTTSSSSVPNPLVVFACYAGLFVVACIPIFSFASLPLGDVLNHAARVYILNNLENDQILQTFYTVHWDLFSFQSTDLLLPPLARWFGLETAVRLFTATTFALLIAGTVAVHRALFGRVTLWPAGAFLFLYNFPLISGQISFLFSTGLSLLLFAAWIATERWPRVVRIPVFAAASFGLMLCHFFALAAYGLLIMVFTLARARRAPTWGQRLRELVEAGLPFLPSGICFLSSFGQAVDGPTSYGGISNKLVALLAGTANYGRWPDFLMTFVIIIALWWLIRRKGIVVATGMRLPVFALLLAAIAMPNLLRGVFAADLRLPCLLYFLLVAVTEVRLEGRRYAVAFVAGVFSLLLLRVGTTVVLWSDLEAGYREFRVADQALDRGSRVAVTPAPYWNISCFAVIDRQVFLPVLATTATPLAFTGAARDLYSDTLARSRIVRWHPASPAFASVGPETVRQVEQVAQRITEADGFSSTIDWSDWPERFDYLIDFHSGRPGNPVPALLTEVSRGSYFAIYRIHPPPR</sequence>
<keyword evidence="4" id="KW-1185">Reference proteome</keyword>
<keyword evidence="2" id="KW-1133">Transmembrane helix</keyword>
<organism evidence="3 4">
    <name type="scientific">Dongia sedimenti</name>
    <dbReference type="NCBI Taxonomy" id="3064282"/>
    <lineage>
        <taxon>Bacteria</taxon>
        <taxon>Pseudomonadati</taxon>
        <taxon>Pseudomonadota</taxon>
        <taxon>Alphaproteobacteria</taxon>
        <taxon>Rhodospirillales</taxon>
        <taxon>Dongiaceae</taxon>
        <taxon>Dongia</taxon>
    </lineage>
</organism>
<feature type="transmembrane region" description="Helical" evidence="2">
    <location>
        <begin position="118"/>
        <end position="139"/>
    </location>
</feature>
<evidence type="ECO:0008006" key="5">
    <source>
        <dbReference type="Google" id="ProtNLM"/>
    </source>
</evidence>
<feature type="transmembrane region" description="Helical" evidence="2">
    <location>
        <begin position="36"/>
        <end position="57"/>
    </location>
</feature>
<evidence type="ECO:0000256" key="1">
    <source>
        <dbReference type="SAM" id="MobiDB-lite"/>
    </source>
</evidence>
<dbReference type="EMBL" id="JAUYVI010000002">
    <property type="protein sequence ID" value="MDQ7246929.1"/>
    <property type="molecule type" value="Genomic_DNA"/>
</dbReference>
<feature type="transmembrane region" description="Helical" evidence="2">
    <location>
        <begin position="285"/>
        <end position="302"/>
    </location>
</feature>
<keyword evidence="2" id="KW-0812">Transmembrane</keyword>
<evidence type="ECO:0000313" key="3">
    <source>
        <dbReference type="EMBL" id="MDQ7246929.1"/>
    </source>
</evidence>
<accession>A0ABU0YGU2</accession>
<evidence type="ECO:0000256" key="2">
    <source>
        <dbReference type="SAM" id="Phobius"/>
    </source>
</evidence>
<dbReference type="RefSeq" id="WP_379954345.1">
    <property type="nucleotide sequence ID" value="NZ_JAUYVI010000002.1"/>
</dbReference>
<dbReference type="Proteomes" id="UP001230156">
    <property type="component" value="Unassembled WGS sequence"/>
</dbReference>
<feature type="transmembrane region" description="Helical" evidence="2">
    <location>
        <begin position="151"/>
        <end position="181"/>
    </location>
</feature>
<proteinExistence type="predicted"/>
<feature type="transmembrane region" description="Helical" evidence="2">
    <location>
        <begin position="193"/>
        <end position="219"/>
    </location>
</feature>
<comment type="caution">
    <text evidence="3">The sequence shown here is derived from an EMBL/GenBank/DDBJ whole genome shotgun (WGS) entry which is preliminary data.</text>
</comment>
<evidence type="ECO:0000313" key="4">
    <source>
        <dbReference type="Proteomes" id="UP001230156"/>
    </source>
</evidence>
<name>A0ABU0YGU2_9PROT</name>
<protein>
    <recommendedName>
        <fullName evidence="5">Glycosyltransferase RgtA/B/C/D-like domain-containing protein</fullName>
    </recommendedName>
</protein>
<feature type="transmembrane region" description="Helical" evidence="2">
    <location>
        <begin position="364"/>
        <end position="385"/>
    </location>
</feature>
<keyword evidence="2" id="KW-0472">Membrane</keyword>
<reference evidence="4" key="1">
    <citation type="submission" date="2023-08" db="EMBL/GenBank/DDBJ databases">
        <title>Rhodospirillaceae gen. nov., a novel taxon isolated from the Yangtze River Yuezi River estuary sludge.</title>
        <authorList>
            <person name="Ruan L."/>
        </authorList>
    </citation>
    <scope>NUCLEOTIDE SEQUENCE [LARGE SCALE GENOMIC DNA]</scope>
    <source>
        <strain evidence="4">R-7</strain>
    </source>
</reference>
<feature type="region of interest" description="Disordered" evidence="1">
    <location>
        <begin position="1"/>
        <end position="31"/>
    </location>
</feature>